<accession>A0A832MII4</accession>
<dbReference type="CDD" id="cd07820">
    <property type="entry name" value="SRPBCC_3"/>
    <property type="match status" value="1"/>
</dbReference>
<sequence>MRVHVFRSEQWVPRGLDETFAFFADARNLEAITPPFLRFRILTPGPIEMREGTLIDYALRLHGVPLRWRTRIDAWRPGQSFTDRQVRGPYARWVHLHTFEPARGGTWVRDRVEYALPLDPLSRPVHALLVRPDVERIFAYRRDVIARTLGAASARRPGGAAPAAAPAARP</sequence>
<organism evidence="2">
    <name type="scientific">Eiseniibacteriota bacterium</name>
    <dbReference type="NCBI Taxonomy" id="2212470"/>
    <lineage>
        <taxon>Bacteria</taxon>
        <taxon>Candidatus Eiseniibacteriota</taxon>
    </lineage>
</organism>
<feature type="domain" description="Coenzyme Q-binding protein COQ10 START" evidence="1">
    <location>
        <begin position="15"/>
        <end position="129"/>
    </location>
</feature>
<evidence type="ECO:0000313" key="2">
    <source>
        <dbReference type="EMBL" id="HGZ41842.1"/>
    </source>
</evidence>
<dbReference type="InterPro" id="IPR005031">
    <property type="entry name" value="COQ10_START"/>
</dbReference>
<evidence type="ECO:0000259" key="1">
    <source>
        <dbReference type="Pfam" id="PF03364"/>
    </source>
</evidence>
<protein>
    <submittedName>
        <fullName evidence="2">CDP-paratose 2-epimerase</fullName>
    </submittedName>
</protein>
<name>A0A832MII4_UNCEI</name>
<dbReference type="SUPFAM" id="SSF55961">
    <property type="entry name" value="Bet v1-like"/>
    <property type="match status" value="1"/>
</dbReference>
<gene>
    <name evidence="2" type="ORF">ENR23_00165</name>
</gene>
<dbReference type="EMBL" id="DSQF01000001">
    <property type="protein sequence ID" value="HGZ41842.1"/>
    <property type="molecule type" value="Genomic_DNA"/>
</dbReference>
<dbReference type="InterPro" id="IPR023393">
    <property type="entry name" value="START-like_dom_sf"/>
</dbReference>
<dbReference type="Pfam" id="PF03364">
    <property type="entry name" value="Polyketide_cyc"/>
    <property type="match status" value="1"/>
</dbReference>
<reference evidence="2" key="1">
    <citation type="journal article" date="2020" name="mSystems">
        <title>Genome- and Community-Level Interaction Insights into Carbon Utilization and Element Cycling Functions of Hydrothermarchaeota in Hydrothermal Sediment.</title>
        <authorList>
            <person name="Zhou Z."/>
            <person name="Liu Y."/>
            <person name="Xu W."/>
            <person name="Pan J."/>
            <person name="Luo Z.H."/>
            <person name="Li M."/>
        </authorList>
    </citation>
    <scope>NUCLEOTIDE SEQUENCE [LARGE SCALE GENOMIC DNA]</scope>
    <source>
        <strain evidence="2">SpSt-381</strain>
    </source>
</reference>
<comment type="caution">
    <text evidence="2">The sequence shown here is derived from an EMBL/GenBank/DDBJ whole genome shotgun (WGS) entry which is preliminary data.</text>
</comment>
<dbReference type="AlphaFoldDB" id="A0A832MII4"/>
<dbReference type="Gene3D" id="3.30.530.20">
    <property type="match status" value="1"/>
</dbReference>
<proteinExistence type="predicted"/>